<evidence type="ECO:0000256" key="5">
    <source>
        <dbReference type="ARBA" id="ARBA00022989"/>
    </source>
</evidence>
<dbReference type="Proteomes" id="UP000800094">
    <property type="component" value="Unassembled WGS sequence"/>
</dbReference>
<keyword evidence="3" id="KW-0812">Transmembrane</keyword>
<proteinExistence type="inferred from homology"/>
<evidence type="ECO:0000256" key="4">
    <source>
        <dbReference type="ARBA" id="ARBA00022968"/>
    </source>
</evidence>
<feature type="compositionally biased region" description="Polar residues" evidence="7">
    <location>
        <begin position="59"/>
        <end position="70"/>
    </location>
</feature>
<accession>A0A6A6IIK3</accession>
<evidence type="ECO:0000256" key="8">
    <source>
        <dbReference type="SAM" id="SignalP"/>
    </source>
</evidence>
<evidence type="ECO:0000256" key="2">
    <source>
        <dbReference type="ARBA" id="ARBA00006462"/>
    </source>
</evidence>
<dbReference type="Gene3D" id="3.90.550.50">
    <property type="match status" value="1"/>
</dbReference>
<keyword evidence="4" id="KW-0735">Signal-anchor</keyword>
<evidence type="ECO:0000256" key="3">
    <source>
        <dbReference type="ARBA" id="ARBA00022692"/>
    </source>
</evidence>
<keyword evidence="9" id="KW-0808">Transferase</keyword>
<dbReference type="RefSeq" id="XP_033685200.1">
    <property type="nucleotide sequence ID" value="XM_033825792.1"/>
</dbReference>
<evidence type="ECO:0000313" key="9">
    <source>
        <dbReference type="EMBL" id="KAF2250196.1"/>
    </source>
</evidence>
<dbReference type="GO" id="GO:0016740">
    <property type="term" value="F:transferase activity"/>
    <property type="evidence" value="ECO:0007669"/>
    <property type="project" value="UniProtKB-KW"/>
</dbReference>
<feature type="signal peptide" evidence="8">
    <location>
        <begin position="1"/>
        <end position="26"/>
    </location>
</feature>
<sequence>MPPITPSRVAVLVLSLSLMSFLWTFGLPHQLASPSLPIISHDPPKGKPLTEPLIPQPLIESTTQSTQETIPTPRPALSSHAEQPARVDSTTPPVSGEGGKGRPGDGQGQQEGSVLPKETAAPVPSGSNGTAASASPSPTPVGSTKFCKDVHGAPNVMVIVKTSKAEISEKIPNQLLTLLSCVPNFAIFSDHAGTIDGFTVHDALDSVSNTSRTLNDEFREYDKIQADPEYKPDAGKTKALDKWKFLPMVYKAYKMRPHQKFYIFIEADTSLSWTNLLQWMDRLDYRIPYYSGAPMFQGSTKYAQRGPGILLSNGALRQYAKSYNERYVSEWESQVGKECCGDMVLANAMTESHVEFYSAFPLLQGETPSTLDWTKRHWCAPIVSWHHMTADEIDLLWGFQRNWTHKYGWEVPYLIRNAFEEFISPHLEEKKEDWDNISSDTKIVAEQGRRERLAKEKAEQEAKTKDAPAPTSKPEPPSSRLRRRAKAQGDKYLRRDTIDWDKIGETIKDAADSAEHCQSVCKRTEDCVQWKYTPKGDGECHLGKTMRLGRKFEKREGRDSWTSGWMVDRIKKVTEEWGQCEKPSWRFNQ</sequence>
<dbReference type="GeneID" id="54579122"/>
<evidence type="ECO:0000256" key="6">
    <source>
        <dbReference type="ARBA" id="ARBA00023136"/>
    </source>
</evidence>
<keyword evidence="6" id="KW-0472">Membrane</keyword>
<evidence type="ECO:0000313" key="10">
    <source>
        <dbReference type="Proteomes" id="UP000800094"/>
    </source>
</evidence>
<dbReference type="EMBL" id="ML987194">
    <property type="protein sequence ID" value="KAF2250196.1"/>
    <property type="molecule type" value="Genomic_DNA"/>
</dbReference>
<feature type="region of interest" description="Disordered" evidence="7">
    <location>
        <begin position="445"/>
        <end position="489"/>
    </location>
</feature>
<dbReference type="GO" id="GO:0016020">
    <property type="term" value="C:membrane"/>
    <property type="evidence" value="ECO:0007669"/>
    <property type="project" value="UniProtKB-SubCell"/>
</dbReference>
<comment type="subcellular location">
    <subcellularLocation>
        <location evidence="1">Membrane</location>
        <topology evidence="1">Single-pass type II membrane protein</topology>
    </subcellularLocation>
</comment>
<name>A0A6A6IIK3_9PLEO</name>
<evidence type="ECO:0000256" key="7">
    <source>
        <dbReference type="SAM" id="MobiDB-lite"/>
    </source>
</evidence>
<protein>
    <submittedName>
        <fullName evidence="9">Glycosyltransferase family 31 protein</fullName>
    </submittedName>
</protein>
<feature type="chain" id="PRO_5025353538" evidence="8">
    <location>
        <begin position="27"/>
        <end position="589"/>
    </location>
</feature>
<feature type="compositionally biased region" description="Polar residues" evidence="7">
    <location>
        <begin position="125"/>
        <end position="142"/>
    </location>
</feature>
<dbReference type="AlphaFoldDB" id="A0A6A6IIK3"/>
<feature type="region of interest" description="Disordered" evidence="7">
    <location>
        <begin position="59"/>
        <end position="146"/>
    </location>
</feature>
<dbReference type="PANTHER" id="PTHR23033">
    <property type="entry name" value="BETA1,3-GALACTOSYLTRANSFERASE"/>
    <property type="match status" value="1"/>
</dbReference>
<keyword evidence="8" id="KW-0732">Signal</keyword>
<feature type="compositionally biased region" description="Basic and acidic residues" evidence="7">
    <location>
        <begin position="447"/>
        <end position="466"/>
    </location>
</feature>
<dbReference type="PANTHER" id="PTHR23033:SF40">
    <property type="entry name" value="APPLE DOMAIN-CONTAINING PROTEIN"/>
    <property type="match status" value="1"/>
</dbReference>
<keyword evidence="10" id="KW-1185">Reference proteome</keyword>
<keyword evidence="5" id="KW-1133">Transmembrane helix</keyword>
<comment type="similarity">
    <text evidence="2">Belongs to the glycosyltransferase 31 family. Beta3-Gal-T subfamily.</text>
</comment>
<dbReference type="InterPro" id="IPR026050">
    <property type="entry name" value="C1GALT1/C1GALT1_chp1"/>
</dbReference>
<organism evidence="9 10">
    <name type="scientific">Trematosphaeria pertusa</name>
    <dbReference type="NCBI Taxonomy" id="390896"/>
    <lineage>
        <taxon>Eukaryota</taxon>
        <taxon>Fungi</taxon>
        <taxon>Dikarya</taxon>
        <taxon>Ascomycota</taxon>
        <taxon>Pezizomycotina</taxon>
        <taxon>Dothideomycetes</taxon>
        <taxon>Pleosporomycetidae</taxon>
        <taxon>Pleosporales</taxon>
        <taxon>Massarineae</taxon>
        <taxon>Trematosphaeriaceae</taxon>
        <taxon>Trematosphaeria</taxon>
    </lineage>
</organism>
<evidence type="ECO:0000256" key="1">
    <source>
        <dbReference type="ARBA" id="ARBA00004606"/>
    </source>
</evidence>
<dbReference type="OrthoDB" id="414175at2759"/>
<gene>
    <name evidence="9" type="ORF">BU26DRAFT_483072</name>
</gene>
<dbReference type="Gene3D" id="3.50.4.10">
    <property type="entry name" value="Hepatocyte Growth Factor"/>
    <property type="match status" value="1"/>
</dbReference>
<reference evidence="9" key="1">
    <citation type="journal article" date="2020" name="Stud. Mycol.">
        <title>101 Dothideomycetes genomes: a test case for predicting lifestyles and emergence of pathogens.</title>
        <authorList>
            <person name="Haridas S."/>
            <person name="Albert R."/>
            <person name="Binder M."/>
            <person name="Bloem J."/>
            <person name="Labutti K."/>
            <person name="Salamov A."/>
            <person name="Andreopoulos B."/>
            <person name="Baker S."/>
            <person name="Barry K."/>
            <person name="Bills G."/>
            <person name="Bluhm B."/>
            <person name="Cannon C."/>
            <person name="Castanera R."/>
            <person name="Culley D."/>
            <person name="Daum C."/>
            <person name="Ezra D."/>
            <person name="Gonzalez J."/>
            <person name="Henrissat B."/>
            <person name="Kuo A."/>
            <person name="Liang C."/>
            <person name="Lipzen A."/>
            <person name="Lutzoni F."/>
            <person name="Magnuson J."/>
            <person name="Mondo S."/>
            <person name="Nolan M."/>
            <person name="Ohm R."/>
            <person name="Pangilinan J."/>
            <person name="Park H.-J."/>
            <person name="Ramirez L."/>
            <person name="Alfaro M."/>
            <person name="Sun H."/>
            <person name="Tritt A."/>
            <person name="Yoshinaga Y."/>
            <person name="Zwiers L.-H."/>
            <person name="Turgeon B."/>
            <person name="Goodwin S."/>
            <person name="Spatafora J."/>
            <person name="Crous P."/>
            <person name="Grigoriev I."/>
        </authorList>
    </citation>
    <scope>NUCLEOTIDE SEQUENCE</scope>
    <source>
        <strain evidence="9">CBS 122368</strain>
    </source>
</reference>